<feature type="chain" id="PRO_5003390403" description="Variant surface glycoprotein" evidence="1">
    <location>
        <begin position="18"/>
        <end position="125"/>
    </location>
</feature>
<evidence type="ECO:0008006" key="4">
    <source>
        <dbReference type="Google" id="ProtNLM"/>
    </source>
</evidence>
<accession>F9WIV4</accession>
<dbReference type="AlphaFoldDB" id="F9WIV4"/>
<protein>
    <recommendedName>
        <fullName evidence="4">Variant surface glycoprotein</fullName>
    </recommendedName>
</protein>
<dbReference type="EMBL" id="CAEQ01002644">
    <property type="protein sequence ID" value="CCD17253.1"/>
    <property type="molecule type" value="Genomic_DNA"/>
</dbReference>
<keyword evidence="3" id="KW-1185">Reference proteome</keyword>
<sequence>MMLCKLVMVVYVMGVSGYKVGEMVLLSDLLNTGERVLNGMDRQSELLKEAIYGNKINVLFVENWQVRVRGRCKDQSLPGLLCAYERCYGCFAESLVGACPCTCTPGQDGLGENFSVVKSPRNSDT</sequence>
<evidence type="ECO:0000313" key="3">
    <source>
        <dbReference type="Proteomes" id="UP000000702"/>
    </source>
</evidence>
<name>F9WIV4_TRYCI</name>
<feature type="signal peptide" evidence="1">
    <location>
        <begin position="1"/>
        <end position="17"/>
    </location>
</feature>
<evidence type="ECO:0000313" key="2">
    <source>
        <dbReference type="EMBL" id="CCD17253.1"/>
    </source>
</evidence>
<reference evidence="2 3" key="2">
    <citation type="journal article" date="2012" name="Proc. Natl. Acad. Sci. U.S.A.">
        <title>Antigenic diversity is generated by distinct evolutionary mechanisms in African trypanosome species.</title>
        <authorList>
            <person name="Jackson A.P."/>
            <person name="Berry A."/>
            <person name="Aslett M."/>
            <person name="Allison H.C."/>
            <person name="Burton P."/>
            <person name="Vavrova-Anderson J."/>
            <person name="Brown R."/>
            <person name="Browne H."/>
            <person name="Corton N."/>
            <person name="Hauser H."/>
            <person name="Gamble J."/>
            <person name="Gilderthorp R."/>
            <person name="Marcello L."/>
            <person name="McQuillan J."/>
            <person name="Otto T.D."/>
            <person name="Quail M.A."/>
            <person name="Sanders M.J."/>
            <person name="van Tonder A."/>
            <person name="Ginger M.L."/>
            <person name="Field M.C."/>
            <person name="Barry J.D."/>
            <person name="Hertz-Fowler C."/>
            <person name="Berriman M."/>
        </authorList>
    </citation>
    <scope>NUCLEOTIDE SEQUENCE [LARGE SCALE GENOMIC DNA]</scope>
    <source>
        <strain evidence="2 3">IL3000</strain>
    </source>
</reference>
<dbReference type="Proteomes" id="UP000000702">
    <property type="component" value="Unassembled WGS sequence"/>
</dbReference>
<keyword evidence="1" id="KW-0732">Signal</keyword>
<proteinExistence type="predicted"/>
<gene>
    <name evidence="2" type="ORF">TCIL3000_0_20870</name>
</gene>
<reference evidence="3" key="1">
    <citation type="submission" date="2011-07" db="EMBL/GenBank/DDBJ databases">
        <title>Divergent evolution of antigenic variation in African trypanosomes.</title>
        <authorList>
            <person name="Jackson A.P."/>
            <person name="Berry A."/>
            <person name="Allison H.C."/>
            <person name="Burton P."/>
            <person name="Anderson J."/>
            <person name="Aslett M."/>
            <person name="Brown R."/>
            <person name="Corton N."/>
            <person name="Harris D."/>
            <person name="Hauser H."/>
            <person name="Gamble J."/>
            <person name="Gilderthorp R."/>
            <person name="McQuillan J."/>
            <person name="Quail M.A."/>
            <person name="Sanders M."/>
            <person name="Van Tonder A."/>
            <person name="Ginger M.L."/>
            <person name="Donelson J.E."/>
            <person name="Field M.C."/>
            <person name="Barry J.D."/>
            <person name="Berriman M."/>
            <person name="Hertz-Fowler C."/>
        </authorList>
    </citation>
    <scope>NUCLEOTIDE SEQUENCE [LARGE SCALE GENOMIC DNA]</scope>
    <source>
        <strain evidence="3">IL3000</strain>
    </source>
</reference>
<comment type="caution">
    <text evidence="2">The sequence shown here is derived from an EMBL/GenBank/DDBJ whole genome shotgun (WGS) entry which is preliminary data.</text>
</comment>
<organism evidence="2 3">
    <name type="scientific">Trypanosoma congolense (strain IL3000)</name>
    <dbReference type="NCBI Taxonomy" id="1068625"/>
    <lineage>
        <taxon>Eukaryota</taxon>
        <taxon>Discoba</taxon>
        <taxon>Euglenozoa</taxon>
        <taxon>Kinetoplastea</taxon>
        <taxon>Metakinetoplastina</taxon>
        <taxon>Trypanosomatida</taxon>
        <taxon>Trypanosomatidae</taxon>
        <taxon>Trypanosoma</taxon>
        <taxon>Nannomonas</taxon>
    </lineage>
</organism>
<evidence type="ECO:0000256" key="1">
    <source>
        <dbReference type="SAM" id="SignalP"/>
    </source>
</evidence>